<evidence type="ECO:0000256" key="4">
    <source>
        <dbReference type="ARBA" id="ARBA00022884"/>
    </source>
</evidence>
<gene>
    <name evidence="7" type="primary">nusA</name>
    <name evidence="9" type="ORF">NEPTK9_000026</name>
</gene>
<dbReference type="InterPro" id="IPR003029">
    <property type="entry name" value="S1_domain"/>
</dbReference>
<dbReference type="InterPro" id="IPR010213">
    <property type="entry name" value="TF_NusA"/>
</dbReference>
<dbReference type="Pfam" id="PF14520">
    <property type="entry name" value="HHH_5"/>
    <property type="match status" value="1"/>
</dbReference>
<feature type="domain" description="S1 motif" evidence="8">
    <location>
        <begin position="135"/>
        <end position="201"/>
    </location>
</feature>
<keyword evidence="2 7" id="KW-0963">Cytoplasm</keyword>
<accession>A0ABS0AX36</accession>
<protein>
    <recommendedName>
        <fullName evidence="7">Transcription termination/antitermination protein NusA</fullName>
    </recommendedName>
</protein>
<dbReference type="CDD" id="cd04455">
    <property type="entry name" value="S1_NusA"/>
    <property type="match status" value="1"/>
</dbReference>
<organism evidence="9 10">
    <name type="scientific">Candidatus Neptunichlamydia vexilliferae</name>
    <dbReference type="NCBI Taxonomy" id="1651774"/>
    <lineage>
        <taxon>Bacteria</taxon>
        <taxon>Pseudomonadati</taxon>
        <taxon>Chlamydiota</taxon>
        <taxon>Chlamydiia</taxon>
        <taxon>Parachlamydiales</taxon>
        <taxon>Simkaniaceae</taxon>
        <taxon>Candidatus Neptunichlamydia</taxon>
    </lineage>
</organism>
<dbReference type="InterPro" id="IPR012340">
    <property type="entry name" value="NA-bd_OB-fold"/>
</dbReference>
<dbReference type="SUPFAM" id="SSF50249">
    <property type="entry name" value="Nucleic acid-binding proteins"/>
    <property type="match status" value="1"/>
</dbReference>
<evidence type="ECO:0000259" key="8">
    <source>
        <dbReference type="PROSITE" id="PS50126"/>
    </source>
</evidence>
<dbReference type="PANTHER" id="PTHR22648:SF0">
    <property type="entry name" value="TRANSCRIPTION TERMINATION_ANTITERMINATION PROTEIN NUSA"/>
    <property type="match status" value="1"/>
</dbReference>
<name>A0ABS0AX36_9BACT</name>
<evidence type="ECO:0000313" key="10">
    <source>
        <dbReference type="Proteomes" id="UP001194714"/>
    </source>
</evidence>
<sequence length="424" mass="48117">MNKDLVAIFEYLEREKGIKRETIIDAIEESLQVAARKGLKGVGLVSVKVDPKQGTIDVTAEKEIVETIEYPEEEILLEEARELDPNCEMGDFVQVPIPPIDLGRIAAQTARQVISQKLRVAEKDVIYEEYRHRIHELVSGTVKRVVRGATLIVDLGKVEAILPERFYPKTERYHVGDRIQALLWEVRDTENGGAEVVLTRSHPEMVEQLFIQEVPELSDETVGIKKIVREAGYRTKLAVYSNDNRVDPLGACVGVRGTRVKNIIRELNNEKIDIVIYTEDTVDLLYSLLHPIEPKKLQYDEENRIVHLVVEDDDYPIVIGKRGMNARLNAALIGAELDVKKMSAYQTELSFERQQIQEEECPELDVEISTVEGINSFVIDTLKDAGFDTPRKILNLSSKELSKETGISVEMADDLMEKLRKIRT</sequence>
<comment type="similarity">
    <text evidence="7">Belongs to the NusA family.</text>
</comment>
<comment type="subunit">
    <text evidence="7">Monomer. Binds directly to the core enzyme of the DNA-dependent RNA polymerase and to nascent RNA.</text>
</comment>
<dbReference type="InterPro" id="IPR058582">
    <property type="entry name" value="KH_NusA_2nd"/>
</dbReference>
<keyword evidence="4 7" id="KW-0694">RNA-binding</keyword>
<evidence type="ECO:0000256" key="5">
    <source>
        <dbReference type="ARBA" id="ARBA00023015"/>
    </source>
</evidence>
<dbReference type="SUPFAM" id="SSF47794">
    <property type="entry name" value="Rad51 N-terminal domain-like"/>
    <property type="match status" value="1"/>
</dbReference>
<dbReference type="SUPFAM" id="SSF54814">
    <property type="entry name" value="Prokaryotic type KH domain (KH-domain type II)"/>
    <property type="match status" value="2"/>
</dbReference>
<dbReference type="PROSITE" id="PS50126">
    <property type="entry name" value="S1"/>
    <property type="match status" value="1"/>
</dbReference>
<dbReference type="Gene3D" id="3.30.1480.10">
    <property type="entry name" value="NusA, N-terminal domain"/>
    <property type="match status" value="1"/>
</dbReference>
<dbReference type="InterPro" id="IPR036555">
    <property type="entry name" value="NusA_N_sf"/>
</dbReference>
<dbReference type="EMBL" id="JAAEJV010000001">
    <property type="protein sequence ID" value="MBF5058530.1"/>
    <property type="molecule type" value="Genomic_DNA"/>
</dbReference>
<dbReference type="Proteomes" id="UP001194714">
    <property type="component" value="Unassembled WGS sequence"/>
</dbReference>
<dbReference type="Pfam" id="PF08529">
    <property type="entry name" value="NusA_N"/>
    <property type="match status" value="1"/>
</dbReference>
<keyword evidence="1 7" id="KW-0806">Transcription termination</keyword>
<dbReference type="SMART" id="SM00316">
    <property type="entry name" value="S1"/>
    <property type="match status" value="1"/>
</dbReference>
<evidence type="ECO:0000256" key="1">
    <source>
        <dbReference type="ARBA" id="ARBA00022472"/>
    </source>
</evidence>
<evidence type="ECO:0000256" key="3">
    <source>
        <dbReference type="ARBA" id="ARBA00022814"/>
    </source>
</evidence>
<dbReference type="Pfam" id="PF13184">
    <property type="entry name" value="KH_NusA_1st"/>
    <property type="match status" value="1"/>
</dbReference>
<dbReference type="Pfam" id="PF26594">
    <property type="entry name" value="KH_NusA_2nd"/>
    <property type="match status" value="1"/>
</dbReference>
<comment type="caution">
    <text evidence="9">The sequence shown here is derived from an EMBL/GenBank/DDBJ whole genome shotgun (WGS) entry which is preliminary data.</text>
</comment>
<dbReference type="Gene3D" id="1.10.150.20">
    <property type="entry name" value="5' to 3' exonuclease, C-terminal subdomain"/>
    <property type="match status" value="1"/>
</dbReference>
<evidence type="ECO:0000256" key="2">
    <source>
        <dbReference type="ARBA" id="ARBA00022490"/>
    </source>
</evidence>
<evidence type="ECO:0000256" key="7">
    <source>
        <dbReference type="HAMAP-Rule" id="MF_00945"/>
    </source>
</evidence>
<keyword evidence="10" id="KW-1185">Reference proteome</keyword>
<dbReference type="InterPro" id="IPR013735">
    <property type="entry name" value="TF_NusA_N"/>
</dbReference>
<dbReference type="InterPro" id="IPR015946">
    <property type="entry name" value="KH_dom-like_a/b"/>
</dbReference>
<dbReference type="Gene3D" id="2.40.50.140">
    <property type="entry name" value="Nucleic acid-binding proteins"/>
    <property type="match status" value="1"/>
</dbReference>
<comment type="function">
    <text evidence="7">Participates in both transcription termination and antitermination.</text>
</comment>
<reference evidence="9 10" key="1">
    <citation type="submission" date="2020-01" db="EMBL/GenBank/DDBJ databases">
        <title>Draft genome sequence of Cand. Neptunochlamydia vexilliferae K9.</title>
        <authorList>
            <person name="Schulz F."/>
            <person name="Koestlbacher S."/>
            <person name="Wascher F."/>
            <person name="Pizzetti I."/>
            <person name="Horn M."/>
        </authorList>
    </citation>
    <scope>NUCLEOTIDE SEQUENCE [LARGE SCALE GENOMIC DNA]</scope>
    <source>
        <strain evidence="9 10">K9</strain>
    </source>
</reference>
<keyword evidence="5 7" id="KW-0805">Transcription regulation</keyword>
<dbReference type="NCBIfam" id="TIGR01953">
    <property type="entry name" value="NusA"/>
    <property type="match status" value="1"/>
</dbReference>
<proteinExistence type="inferred from homology"/>
<dbReference type="InterPro" id="IPR025249">
    <property type="entry name" value="TF_NusA_KH_1st"/>
</dbReference>
<dbReference type="Gene3D" id="3.30.300.20">
    <property type="match status" value="2"/>
</dbReference>
<dbReference type="PANTHER" id="PTHR22648">
    <property type="entry name" value="TRANSCRIPTION TERMINATION FACTOR NUSA"/>
    <property type="match status" value="1"/>
</dbReference>
<dbReference type="InterPro" id="IPR010995">
    <property type="entry name" value="DNA_repair_Rad51/TF_NusA_a-hlx"/>
</dbReference>
<dbReference type="Pfam" id="PF00575">
    <property type="entry name" value="S1"/>
    <property type="match status" value="1"/>
</dbReference>
<dbReference type="SUPFAM" id="SSF69705">
    <property type="entry name" value="Transcription factor NusA, N-terminal domain"/>
    <property type="match status" value="1"/>
</dbReference>
<keyword evidence="6 7" id="KW-0804">Transcription</keyword>
<dbReference type="RefSeq" id="WP_194846800.1">
    <property type="nucleotide sequence ID" value="NZ_JAAEJV010000001.1"/>
</dbReference>
<dbReference type="HAMAP" id="MF_00945_B">
    <property type="entry name" value="NusA_B"/>
    <property type="match status" value="1"/>
</dbReference>
<keyword evidence="3 7" id="KW-0889">Transcription antitermination</keyword>
<evidence type="ECO:0000256" key="6">
    <source>
        <dbReference type="ARBA" id="ARBA00023163"/>
    </source>
</evidence>
<comment type="subcellular location">
    <subcellularLocation>
        <location evidence="7">Cytoplasm</location>
    </subcellularLocation>
</comment>
<evidence type="ECO:0000313" key="9">
    <source>
        <dbReference type="EMBL" id="MBF5058530.1"/>
    </source>
</evidence>
<dbReference type="InterPro" id="IPR009019">
    <property type="entry name" value="KH_sf_prok-type"/>
</dbReference>
<dbReference type="CDD" id="cd02134">
    <property type="entry name" value="KH-II_NusA_rpt1"/>
    <property type="match status" value="1"/>
</dbReference>
<dbReference type="InterPro" id="IPR030842">
    <property type="entry name" value="TF_NusA_bacterial"/>
</dbReference>